<dbReference type="Proteomes" id="UP000580856">
    <property type="component" value="Unassembled WGS sequence"/>
</dbReference>
<comment type="cofactor">
    <cofactor evidence="2">
        <name>Mg(2+)</name>
        <dbReference type="ChEBI" id="CHEBI:18420"/>
    </cofactor>
</comment>
<keyword evidence="1 2" id="KW-0378">Hydrolase</keyword>
<comment type="pathway">
    <text evidence="2">Glycan biosynthesis; trehalose biosynthesis.</text>
</comment>
<reference evidence="3 4" key="1">
    <citation type="submission" date="2020-03" db="EMBL/GenBank/DDBJ databases">
        <title>Genomic Encyclopedia of Type Strains, Phase IV (KMG-IV): sequencing the most valuable type-strain genomes for metagenomic binning, comparative biology and taxonomic classification.</title>
        <authorList>
            <person name="Goeker M."/>
        </authorList>
    </citation>
    <scope>NUCLEOTIDE SEQUENCE [LARGE SCALE GENOMIC DNA]</scope>
    <source>
        <strain evidence="3 4">DSM 24233</strain>
    </source>
</reference>
<dbReference type="UniPathway" id="UPA00299"/>
<dbReference type="GO" id="GO:0004805">
    <property type="term" value="F:trehalose-phosphatase activity"/>
    <property type="evidence" value="ECO:0007669"/>
    <property type="project" value="UniProtKB-EC"/>
</dbReference>
<evidence type="ECO:0000256" key="2">
    <source>
        <dbReference type="RuleBase" id="RU361117"/>
    </source>
</evidence>
<dbReference type="EMBL" id="JAATJA010000001">
    <property type="protein sequence ID" value="NJB66889.1"/>
    <property type="molecule type" value="Genomic_DNA"/>
</dbReference>
<dbReference type="InterPro" id="IPR036412">
    <property type="entry name" value="HAD-like_sf"/>
</dbReference>
<sequence length="265" mass="28621">MRTWSEVETDSGFWAGVASAPAVVLVLDYDGTLAPFVANPAEAVPYPGVCEAVTRLMDGERCRVVFVTGRAIDDLLPLLALPRTPEIWGSHGGERLLSDGRCIPPAMQDETREALARAAGMANAAGYSHNLERKPGCIAFHLRSLPEQERAKASEWARGAWGELDGRDGLVLHAFDGGLELRCAGFGKDRAVRTIVEEAPDGAAIFYLGDDLTDEDAFAALAGHGTGIIVRAQCERPSLAQWILHPPMELIAFFQRLTDVLVGRT</sequence>
<accession>A0A846QQD4</accession>
<dbReference type="GO" id="GO:0046872">
    <property type="term" value="F:metal ion binding"/>
    <property type="evidence" value="ECO:0007669"/>
    <property type="project" value="UniProtKB-KW"/>
</dbReference>
<name>A0A846QQD4_9BACT</name>
<dbReference type="PANTHER" id="PTHR43768">
    <property type="entry name" value="TREHALOSE 6-PHOSPHATE PHOSPHATASE"/>
    <property type="match status" value="1"/>
</dbReference>
<protein>
    <recommendedName>
        <fullName evidence="2">Trehalose 6-phosphate phosphatase</fullName>
        <ecNumber evidence="2">3.1.3.12</ecNumber>
    </recommendedName>
</protein>
<dbReference type="InterPro" id="IPR023214">
    <property type="entry name" value="HAD_sf"/>
</dbReference>
<dbReference type="Gene3D" id="3.30.70.1020">
    <property type="entry name" value="Trehalose-6-phosphate phosphatase related protein, domain 2"/>
    <property type="match status" value="1"/>
</dbReference>
<proteinExistence type="inferred from homology"/>
<dbReference type="EC" id="3.1.3.12" evidence="2"/>
<evidence type="ECO:0000313" key="4">
    <source>
        <dbReference type="Proteomes" id="UP000580856"/>
    </source>
</evidence>
<evidence type="ECO:0000256" key="1">
    <source>
        <dbReference type="ARBA" id="ARBA00022801"/>
    </source>
</evidence>
<dbReference type="GO" id="GO:0005992">
    <property type="term" value="P:trehalose biosynthetic process"/>
    <property type="evidence" value="ECO:0007669"/>
    <property type="project" value="UniProtKB-UniPathway"/>
</dbReference>
<dbReference type="Pfam" id="PF02358">
    <property type="entry name" value="Trehalose_PPase"/>
    <property type="match status" value="1"/>
</dbReference>
<keyword evidence="2" id="KW-0460">Magnesium</keyword>
<dbReference type="NCBIfam" id="TIGR00685">
    <property type="entry name" value="T6PP"/>
    <property type="match status" value="1"/>
</dbReference>
<dbReference type="SUPFAM" id="SSF56784">
    <property type="entry name" value="HAD-like"/>
    <property type="match status" value="1"/>
</dbReference>
<dbReference type="InterPro" id="IPR044651">
    <property type="entry name" value="OTSB-like"/>
</dbReference>
<dbReference type="AlphaFoldDB" id="A0A846QQD4"/>
<keyword evidence="4" id="KW-1185">Reference proteome</keyword>
<comment type="catalytic activity">
    <reaction evidence="2">
        <text>alpha,alpha-trehalose 6-phosphate + H2O = alpha,alpha-trehalose + phosphate</text>
        <dbReference type="Rhea" id="RHEA:23420"/>
        <dbReference type="ChEBI" id="CHEBI:15377"/>
        <dbReference type="ChEBI" id="CHEBI:16551"/>
        <dbReference type="ChEBI" id="CHEBI:43474"/>
        <dbReference type="ChEBI" id="CHEBI:58429"/>
        <dbReference type="EC" id="3.1.3.12"/>
    </reaction>
</comment>
<dbReference type="RefSeq" id="WP_167939985.1">
    <property type="nucleotide sequence ID" value="NZ_JAATJA010000001.1"/>
</dbReference>
<comment type="function">
    <text evidence="2">Removes the phosphate from trehalose 6-phosphate to produce free trehalose.</text>
</comment>
<organism evidence="3 4">
    <name type="scientific">Desulfobaculum xiamenense</name>
    <dbReference type="NCBI Taxonomy" id="995050"/>
    <lineage>
        <taxon>Bacteria</taxon>
        <taxon>Pseudomonadati</taxon>
        <taxon>Thermodesulfobacteriota</taxon>
        <taxon>Desulfovibrionia</taxon>
        <taxon>Desulfovibrionales</taxon>
        <taxon>Desulfovibrionaceae</taxon>
        <taxon>Desulfobaculum</taxon>
    </lineage>
</organism>
<evidence type="ECO:0000313" key="3">
    <source>
        <dbReference type="EMBL" id="NJB66889.1"/>
    </source>
</evidence>
<dbReference type="Gene3D" id="3.40.50.1000">
    <property type="entry name" value="HAD superfamily/HAD-like"/>
    <property type="match status" value="1"/>
</dbReference>
<comment type="similarity">
    <text evidence="2">Belongs to the trehalose phosphatase family.</text>
</comment>
<dbReference type="InterPro" id="IPR003337">
    <property type="entry name" value="Trehalose_PPase"/>
</dbReference>
<comment type="caution">
    <text evidence="3">The sequence shown here is derived from an EMBL/GenBank/DDBJ whole genome shotgun (WGS) entry which is preliminary data.</text>
</comment>
<gene>
    <name evidence="3" type="ORF">GGQ74_000529</name>
</gene>
<keyword evidence="2" id="KW-0479">Metal-binding</keyword>
<dbReference type="PANTHER" id="PTHR43768:SF3">
    <property type="entry name" value="TREHALOSE 6-PHOSPHATE PHOSPHATASE"/>
    <property type="match status" value="1"/>
</dbReference>